<accession>A0A0M3KI59</accession>
<dbReference type="Proteomes" id="UP000267096">
    <property type="component" value="Unassembled WGS sequence"/>
</dbReference>
<evidence type="ECO:0000256" key="1">
    <source>
        <dbReference type="SAM" id="MobiDB-lite"/>
    </source>
</evidence>
<dbReference type="EMBL" id="UYRR01038591">
    <property type="protein sequence ID" value="VDK73977.1"/>
    <property type="molecule type" value="Genomic_DNA"/>
</dbReference>
<proteinExistence type="predicted"/>
<dbReference type="AlphaFoldDB" id="A0A0M3KI59"/>
<name>A0A0M3KI59_ANISI</name>
<sequence>MLTREVCLFTIRRGGIILDMIASSDCALVCLLQIPYDGLAEYCIVREVTKNGGTLFVYKLLEDRRTRTIRHSSGINLSAFLPFQTGLIQVGQFRACTRRALAVSPSSSSRADRRNFPSHDNETTS</sequence>
<evidence type="ECO:0000313" key="4">
    <source>
        <dbReference type="WBParaSite" id="ASIM_0002067801-mRNA-1"/>
    </source>
</evidence>
<evidence type="ECO:0000313" key="3">
    <source>
        <dbReference type="Proteomes" id="UP000267096"/>
    </source>
</evidence>
<feature type="compositionally biased region" description="Basic and acidic residues" evidence="1">
    <location>
        <begin position="110"/>
        <end position="125"/>
    </location>
</feature>
<dbReference type="WBParaSite" id="ASIM_0002067801-mRNA-1">
    <property type="protein sequence ID" value="ASIM_0002067801-mRNA-1"/>
    <property type="gene ID" value="ASIM_0002067801"/>
</dbReference>
<gene>
    <name evidence="2" type="ORF">ASIM_LOCUS20057</name>
</gene>
<keyword evidence="3" id="KW-1185">Reference proteome</keyword>
<reference evidence="2 3" key="2">
    <citation type="submission" date="2018-11" db="EMBL/GenBank/DDBJ databases">
        <authorList>
            <consortium name="Pathogen Informatics"/>
        </authorList>
    </citation>
    <scope>NUCLEOTIDE SEQUENCE [LARGE SCALE GENOMIC DNA]</scope>
</reference>
<reference evidence="4" key="1">
    <citation type="submission" date="2017-02" db="UniProtKB">
        <authorList>
            <consortium name="WormBaseParasite"/>
        </authorList>
    </citation>
    <scope>IDENTIFICATION</scope>
</reference>
<feature type="region of interest" description="Disordered" evidence="1">
    <location>
        <begin position="102"/>
        <end position="125"/>
    </location>
</feature>
<protein>
    <submittedName>
        <fullName evidence="4">Protein kinase domain-containing protein</fullName>
    </submittedName>
</protein>
<organism evidence="4">
    <name type="scientific">Anisakis simplex</name>
    <name type="common">Herring worm</name>
    <dbReference type="NCBI Taxonomy" id="6269"/>
    <lineage>
        <taxon>Eukaryota</taxon>
        <taxon>Metazoa</taxon>
        <taxon>Ecdysozoa</taxon>
        <taxon>Nematoda</taxon>
        <taxon>Chromadorea</taxon>
        <taxon>Rhabditida</taxon>
        <taxon>Spirurina</taxon>
        <taxon>Ascaridomorpha</taxon>
        <taxon>Ascaridoidea</taxon>
        <taxon>Anisakidae</taxon>
        <taxon>Anisakis</taxon>
        <taxon>Anisakis simplex complex</taxon>
    </lineage>
</organism>
<evidence type="ECO:0000313" key="2">
    <source>
        <dbReference type="EMBL" id="VDK73977.1"/>
    </source>
</evidence>